<keyword evidence="2" id="KW-1185">Reference proteome</keyword>
<dbReference type="Proteomes" id="UP001219525">
    <property type="component" value="Unassembled WGS sequence"/>
</dbReference>
<dbReference type="AlphaFoldDB" id="A0AAD6VLU6"/>
<protein>
    <submittedName>
        <fullName evidence="1">Uncharacterized protein</fullName>
    </submittedName>
</protein>
<dbReference type="EMBL" id="JARJCW010000015">
    <property type="protein sequence ID" value="KAJ7216646.1"/>
    <property type="molecule type" value="Genomic_DNA"/>
</dbReference>
<evidence type="ECO:0000313" key="2">
    <source>
        <dbReference type="Proteomes" id="UP001219525"/>
    </source>
</evidence>
<organism evidence="1 2">
    <name type="scientific">Mycena pura</name>
    <dbReference type="NCBI Taxonomy" id="153505"/>
    <lineage>
        <taxon>Eukaryota</taxon>
        <taxon>Fungi</taxon>
        <taxon>Dikarya</taxon>
        <taxon>Basidiomycota</taxon>
        <taxon>Agaricomycotina</taxon>
        <taxon>Agaricomycetes</taxon>
        <taxon>Agaricomycetidae</taxon>
        <taxon>Agaricales</taxon>
        <taxon>Marasmiineae</taxon>
        <taxon>Mycenaceae</taxon>
        <taxon>Mycena</taxon>
    </lineage>
</organism>
<sequence length="226" mass="24302">MFDLLNVSLPEPFILHLTLNKSTDVPEAALSGLRGCIDVSRAKTTKKALSLLSAPDVHGVFITDAGITQQKNGDLLAKIVAYARGGGTVVIGGTFKLLEGKRQADLTAAQLEAFFQNGWGLPWKLGSQRPRTIFARNHRTALQAPTPLPESLTLNALHLQGVRADAALYLPTGHSQLDSAKFRASELVETPVVVAQFGKGRLCFISESVAEKPTMDVLLAMFGISR</sequence>
<proteinExistence type="predicted"/>
<reference evidence="1" key="1">
    <citation type="submission" date="2023-03" db="EMBL/GenBank/DDBJ databases">
        <title>Massive genome expansion in bonnet fungi (Mycena s.s.) driven by repeated elements and novel gene families across ecological guilds.</title>
        <authorList>
            <consortium name="Lawrence Berkeley National Laboratory"/>
            <person name="Harder C.B."/>
            <person name="Miyauchi S."/>
            <person name="Viragh M."/>
            <person name="Kuo A."/>
            <person name="Thoen E."/>
            <person name="Andreopoulos B."/>
            <person name="Lu D."/>
            <person name="Skrede I."/>
            <person name="Drula E."/>
            <person name="Henrissat B."/>
            <person name="Morin E."/>
            <person name="Kohler A."/>
            <person name="Barry K."/>
            <person name="LaButti K."/>
            <person name="Morin E."/>
            <person name="Salamov A."/>
            <person name="Lipzen A."/>
            <person name="Mereny Z."/>
            <person name="Hegedus B."/>
            <person name="Baldrian P."/>
            <person name="Stursova M."/>
            <person name="Weitz H."/>
            <person name="Taylor A."/>
            <person name="Grigoriev I.V."/>
            <person name="Nagy L.G."/>
            <person name="Martin F."/>
            <person name="Kauserud H."/>
        </authorList>
    </citation>
    <scope>NUCLEOTIDE SEQUENCE</scope>
    <source>
        <strain evidence="1">9144</strain>
    </source>
</reference>
<comment type="caution">
    <text evidence="1">The sequence shown here is derived from an EMBL/GenBank/DDBJ whole genome shotgun (WGS) entry which is preliminary data.</text>
</comment>
<evidence type="ECO:0000313" key="1">
    <source>
        <dbReference type="EMBL" id="KAJ7216646.1"/>
    </source>
</evidence>
<accession>A0AAD6VLU6</accession>
<name>A0AAD6VLU6_9AGAR</name>
<gene>
    <name evidence="1" type="ORF">GGX14DRAFT_358728</name>
</gene>